<dbReference type="Pfam" id="PF07831">
    <property type="entry name" value="PYNP_C"/>
    <property type="match status" value="1"/>
</dbReference>
<dbReference type="GO" id="GO:0009032">
    <property type="term" value="F:thymidine phosphorylase activity"/>
    <property type="evidence" value="ECO:0007669"/>
    <property type="project" value="TreeGrafter"/>
</dbReference>
<dbReference type="SUPFAM" id="SSF52418">
    <property type="entry name" value="Nucleoside phosphorylase/phosphoribosyltransferase catalytic domain"/>
    <property type="match status" value="1"/>
</dbReference>
<dbReference type="GO" id="GO:0006206">
    <property type="term" value="P:pyrimidine nucleobase metabolic process"/>
    <property type="evidence" value="ECO:0007669"/>
    <property type="project" value="InterPro"/>
</dbReference>
<keyword evidence="4 6" id="KW-0808">Transferase</keyword>
<dbReference type="InterPro" id="IPR013102">
    <property type="entry name" value="PYNP_C"/>
</dbReference>
<evidence type="ECO:0000256" key="3">
    <source>
        <dbReference type="ARBA" id="ARBA00022676"/>
    </source>
</evidence>
<sequence length="436" mass="45750">MRAVDIIMKKRSGLGLSKAEIEFFIRGYVEGSIPDYQASALLMAIYFKGMEASETAFLTMAMLDSGETMDLSGLAGPFVDKHSTGGVGDKISLPLAPMVAACGAMVPMMSGRALGHTGGTLDKLESIPGYRTDLTLEAFREGLLAEGFAMTGQSARVAPADKKLYALRDVTATVESVPLITASILSKKVAEGAGSLVFDVKCGPGAFMKTRAEARALATSLVNTGGSMGRKVVALITDMSEPLGYGVGNFFEIEETLDCLEGRGPEDVMALSLRLGAWMLVAGGLAATPEAGEARCRKAIASGEALNRFYANVKRQGGDLAKLAALRGTWRSPHQAELRADSSGYIASIDAWKIGLAGVLLGVGRNTTADKVFPDVGFIFEKKKGDPVNRGGLVARVYGKDEESLAPAMELARAALRVSPSAPAASPLILEELSAS</sequence>
<dbReference type="InterPro" id="IPR000053">
    <property type="entry name" value="Thymidine/pyrmidine_PPase"/>
</dbReference>
<evidence type="ECO:0000313" key="6">
    <source>
        <dbReference type="EMBL" id="MPL58861.1"/>
    </source>
</evidence>
<dbReference type="Pfam" id="PF02885">
    <property type="entry name" value="Glycos_trans_3N"/>
    <property type="match status" value="1"/>
</dbReference>
<dbReference type="SMART" id="SM00941">
    <property type="entry name" value="PYNP_C"/>
    <property type="match status" value="1"/>
</dbReference>
<dbReference type="InterPro" id="IPR036566">
    <property type="entry name" value="PYNP-like_C_sf"/>
</dbReference>
<gene>
    <name evidence="6" type="primary">pdp_1</name>
    <name evidence="6" type="ORF">SDC9_04407</name>
</gene>
<dbReference type="InterPro" id="IPR000312">
    <property type="entry name" value="Glycosyl_Trfase_fam3"/>
</dbReference>
<dbReference type="InterPro" id="IPR036320">
    <property type="entry name" value="Glycosyl_Trfase_fam3_N_dom_sf"/>
</dbReference>
<dbReference type="NCBIfam" id="TIGR02644">
    <property type="entry name" value="Y_phosphoryl"/>
    <property type="match status" value="1"/>
</dbReference>
<keyword evidence="3 6" id="KW-0328">Glycosyltransferase</keyword>
<dbReference type="InterPro" id="IPR035902">
    <property type="entry name" value="Nuc_phospho_transferase"/>
</dbReference>
<organism evidence="6">
    <name type="scientific">bioreactor metagenome</name>
    <dbReference type="NCBI Taxonomy" id="1076179"/>
    <lineage>
        <taxon>unclassified sequences</taxon>
        <taxon>metagenomes</taxon>
        <taxon>ecological metagenomes</taxon>
    </lineage>
</organism>
<protein>
    <submittedName>
        <fullName evidence="6">Pyrimidine-nucleoside phosphorylase</fullName>
        <ecNumber evidence="6">2.4.2.2</ecNumber>
    </submittedName>
</protein>
<dbReference type="NCBIfam" id="NF004490">
    <property type="entry name" value="PRK05820.1"/>
    <property type="match status" value="1"/>
</dbReference>
<dbReference type="InterPro" id="IPR018090">
    <property type="entry name" value="Pyrmidine_PPas_bac/euk"/>
</dbReference>
<evidence type="ECO:0000256" key="4">
    <source>
        <dbReference type="ARBA" id="ARBA00022679"/>
    </source>
</evidence>
<dbReference type="PROSITE" id="PS00647">
    <property type="entry name" value="THYMID_PHOSPHORYLASE"/>
    <property type="match status" value="1"/>
</dbReference>
<dbReference type="GO" id="GO:0005829">
    <property type="term" value="C:cytosol"/>
    <property type="evidence" value="ECO:0007669"/>
    <property type="project" value="TreeGrafter"/>
</dbReference>
<dbReference type="PANTHER" id="PTHR10515">
    <property type="entry name" value="THYMIDINE PHOSPHORYLASE"/>
    <property type="match status" value="1"/>
</dbReference>
<dbReference type="GO" id="GO:0006213">
    <property type="term" value="P:pyrimidine nucleoside metabolic process"/>
    <property type="evidence" value="ECO:0007669"/>
    <property type="project" value="InterPro"/>
</dbReference>
<comment type="subunit">
    <text evidence="2">Homodimer.</text>
</comment>
<dbReference type="PIRSF" id="PIRSF000478">
    <property type="entry name" value="TP_PyNP"/>
    <property type="match status" value="1"/>
</dbReference>
<dbReference type="EMBL" id="VSSQ01000008">
    <property type="protein sequence ID" value="MPL58861.1"/>
    <property type="molecule type" value="Genomic_DNA"/>
</dbReference>
<evidence type="ECO:0000256" key="2">
    <source>
        <dbReference type="ARBA" id="ARBA00011738"/>
    </source>
</evidence>
<dbReference type="FunFam" id="3.40.1030.10:FF:000003">
    <property type="entry name" value="Pyrimidine-nucleoside phosphorylase"/>
    <property type="match status" value="1"/>
</dbReference>
<dbReference type="GO" id="GO:0004645">
    <property type="term" value="F:1,4-alpha-oligoglucan phosphorylase activity"/>
    <property type="evidence" value="ECO:0007669"/>
    <property type="project" value="InterPro"/>
</dbReference>
<dbReference type="Gene3D" id="1.20.970.10">
    <property type="entry name" value="Transferase, Pyrimidine Nucleoside Phosphorylase, Chain C"/>
    <property type="match status" value="1"/>
</dbReference>
<dbReference type="AlphaFoldDB" id="A0A644SYZ3"/>
<dbReference type="Gene3D" id="3.90.1170.30">
    <property type="entry name" value="Pyrimidine nucleoside phosphorylase-like, C-terminal domain"/>
    <property type="match status" value="1"/>
</dbReference>
<feature type="domain" description="Pyrimidine nucleoside phosphorylase C-terminal" evidence="5">
    <location>
        <begin position="345"/>
        <end position="419"/>
    </location>
</feature>
<dbReference type="PANTHER" id="PTHR10515:SF0">
    <property type="entry name" value="THYMIDINE PHOSPHORYLASE"/>
    <property type="match status" value="1"/>
</dbReference>
<dbReference type="EC" id="2.4.2.2" evidence="6"/>
<dbReference type="Pfam" id="PF00591">
    <property type="entry name" value="Glycos_transf_3"/>
    <property type="match status" value="1"/>
</dbReference>
<dbReference type="InterPro" id="IPR017872">
    <property type="entry name" value="Pyrmidine_PPase_CS"/>
</dbReference>
<evidence type="ECO:0000259" key="5">
    <source>
        <dbReference type="SMART" id="SM00941"/>
    </source>
</evidence>
<comment type="similarity">
    <text evidence="1">Belongs to the thymidine/pyrimidine-nucleoside phosphorylase family.</text>
</comment>
<name>A0A644SYZ3_9ZZZZ</name>
<dbReference type="InterPro" id="IPR017459">
    <property type="entry name" value="Glycosyl_Trfase_fam3_N_dom"/>
</dbReference>
<comment type="caution">
    <text evidence="6">The sequence shown here is derived from an EMBL/GenBank/DDBJ whole genome shotgun (WGS) entry which is preliminary data.</text>
</comment>
<evidence type="ECO:0000256" key="1">
    <source>
        <dbReference type="ARBA" id="ARBA00006915"/>
    </source>
</evidence>
<accession>A0A644SYZ3</accession>
<dbReference type="SUPFAM" id="SSF47648">
    <property type="entry name" value="Nucleoside phosphorylase/phosphoribosyltransferase N-terminal domain"/>
    <property type="match status" value="1"/>
</dbReference>
<proteinExistence type="inferred from homology"/>
<reference evidence="6" key="1">
    <citation type="submission" date="2019-08" db="EMBL/GenBank/DDBJ databases">
        <authorList>
            <person name="Kucharzyk K."/>
            <person name="Murdoch R.W."/>
            <person name="Higgins S."/>
            <person name="Loffler F."/>
        </authorList>
    </citation>
    <scope>NUCLEOTIDE SEQUENCE</scope>
</reference>
<dbReference type="SUPFAM" id="SSF54680">
    <property type="entry name" value="Pyrimidine nucleoside phosphorylase C-terminal domain"/>
    <property type="match status" value="1"/>
</dbReference>
<dbReference type="Gene3D" id="3.40.1030.10">
    <property type="entry name" value="Nucleoside phosphorylase/phosphoribosyltransferase catalytic domain"/>
    <property type="match status" value="1"/>
</dbReference>